<comment type="cofactor">
    <cofactor evidence="3">
        <name>Zn(2+)</name>
        <dbReference type="ChEBI" id="CHEBI:29105"/>
    </cofactor>
</comment>
<evidence type="ECO:0000256" key="3">
    <source>
        <dbReference type="ARBA" id="ARBA00001947"/>
    </source>
</evidence>
<evidence type="ECO:0000256" key="9">
    <source>
        <dbReference type="ARBA" id="ARBA00023049"/>
    </source>
</evidence>
<dbReference type="GO" id="GO:0006508">
    <property type="term" value="P:proteolysis"/>
    <property type="evidence" value="ECO:0007669"/>
    <property type="project" value="UniProtKB-KW"/>
</dbReference>
<comment type="cofactor">
    <cofactor evidence="1">
        <name>Co(2+)</name>
        <dbReference type="ChEBI" id="CHEBI:48828"/>
    </cofactor>
</comment>
<dbReference type="AlphaFoldDB" id="A0A1F4VEC3"/>
<evidence type="ECO:0000313" key="10">
    <source>
        <dbReference type="EMBL" id="OGC55053.1"/>
    </source>
</evidence>
<evidence type="ECO:0000256" key="4">
    <source>
        <dbReference type="ARBA" id="ARBA00008236"/>
    </source>
</evidence>
<keyword evidence="7" id="KW-0479">Metal-binding</keyword>
<dbReference type="Gene3D" id="3.40.1830.10">
    <property type="entry name" value="Thermophilic metalloprotease (M29)"/>
    <property type="match status" value="1"/>
</dbReference>
<dbReference type="PANTHER" id="PTHR34448">
    <property type="entry name" value="AMINOPEPTIDASE"/>
    <property type="match status" value="1"/>
</dbReference>
<comment type="similarity">
    <text evidence="4">Belongs to the peptidase M29 family.</text>
</comment>
<dbReference type="InterPro" id="IPR000787">
    <property type="entry name" value="Peptidase_M29"/>
</dbReference>
<proteinExistence type="inferred from homology"/>
<protein>
    <submittedName>
        <fullName evidence="10">Thermophilic metalloprotease (M29) superfamily</fullName>
    </submittedName>
</protein>
<evidence type="ECO:0000256" key="1">
    <source>
        <dbReference type="ARBA" id="ARBA00001941"/>
    </source>
</evidence>
<evidence type="ECO:0000256" key="5">
    <source>
        <dbReference type="ARBA" id="ARBA00022438"/>
    </source>
</evidence>
<gene>
    <name evidence="10" type="ORF">A3A78_03685</name>
</gene>
<evidence type="ECO:0000256" key="2">
    <source>
        <dbReference type="ARBA" id="ARBA00001946"/>
    </source>
</evidence>
<dbReference type="GO" id="GO:0004177">
    <property type="term" value="F:aminopeptidase activity"/>
    <property type="evidence" value="ECO:0007669"/>
    <property type="project" value="UniProtKB-KW"/>
</dbReference>
<evidence type="ECO:0000313" key="11">
    <source>
        <dbReference type="Proteomes" id="UP000176504"/>
    </source>
</evidence>
<dbReference type="PANTHER" id="PTHR34448:SF3">
    <property type="entry name" value="AMINOPEPTIDASE AMPS"/>
    <property type="match status" value="1"/>
</dbReference>
<dbReference type="Proteomes" id="UP000176504">
    <property type="component" value="Unassembled WGS sequence"/>
</dbReference>
<dbReference type="InterPro" id="IPR035097">
    <property type="entry name" value="M29_N-terminal"/>
</dbReference>
<name>A0A1F4VEC3_UNCKA</name>
<reference evidence="10 11" key="1">
    <citation type="journal article" date="2016" name="Nat. Commun.">
        <title>Thousands of microbial genomes shed light on interconnected biogeochemical processes in an aquifer system.</title>
        <authorList>
            <person name="Anantharaman K."/>
            <person name="Brown C.T."/>
            <person name="Hug L.A."/>
            <person name="Sharon I."/>
            <person name="Castelle C.J."/>
            <person name="Probst A.J."/>
            <person name="Thomas B.C."/>
            <person name="Singh A."/>
            <person name="Wilkins M.J."/>
            <person name="Karaoz U."/>
            <person name="Brodie E.L."/>
            <person name="Williams K.H."/>
            <person name="Hubbard S.S."/>
            <person name="Banfield J.F."/>
        </authorList>
    </citation>
    <scope>NUCLEOTIDE SEQUENCE [LARGE SCALE GENOMIC DNA]</scope>
</reference>
<dbReference type="PRINTS" id="PR00919">
    <property type="entry name" value="THERMOPTASE"/>
</dbReference>
<accession>A0A1F4VEC3</accession>
<comment type="cofactor">
    <cofactor evidence="2">
        <name>Mg(2+)</name>
        <dbReference type="ChEBI" id="CHEBI:18420"/>
    </cofactor>
</comment>
<dbReference type="GO" id="GO:0046872">
    <property type="term" value="F:metal ion binding"/>
    <property type="evidence" value="ECO:0007669"/>
    <property type="project" value="UniProtKB-KW"/>
</dbReference>
<comment type="caution">
    <text evidence="10">The sequence shown here is derived from an EMBL/GenBank/DDBJ whole genome shotgun (WGS) entry which is preliminary data.</text>
</comment>
<keyword evidence="8" id="KW-0378">Hydrolase</keyword>
<sequence length="401" mass="45589">MVYTPEKEIIEKYADVFVKCALNSGKGIKKGDVVYLQVSECARLLYVALRNSILKAGGTTITNYIPDDTAREYYELASEEQLRSFPKKYMRGLVDEIDHSIFIISETNKHELEGLDPKKIMTRSKALKPYKEWRDEKENKGKFSWTLGLYATPAMAKEAKLTLKQYWNEIIKACFLDEKDPILKWKEVFSEVERLRKKLNSLKIERLHVKGEGVDLIIGLGEGRNWLGGTGRNIPSFEVFISPDWRLTSGTIEFNQPLYRYGSLIEGIKLKFEKGLITKAIATKNEKLLAEMIATDDGSNKIGEYSLTDSRLSRITKFMAETLFDENIGGKYGNTHIAIGNAYQDSYPGNPSKVSKEKWKKLGYNKSIVHTDIITTTKRTVTATLANGVEKVIYKDGQFTI</sequence>
<organism evidence="10 11">
    <name type="scientific">candidate division WWE3 bacterium RIFCSPLOWO2_01_FULL_41_18</name>
    <dbReference type="NCBI Taxonomy" id="1802625"/>
    <lineage>
        <taxon>Bacteria</taxon>
        <taxon>Katanobacteria</taxon>
    </lineage>
</organism>
<dbReference type="GO" id="GO:0008237">
    <property type="term" value="F:metallopeptidase activity"/>
    <property type="evidence" value="ECO:0007669"/>
    <property type="project" value="UniProtKB-KW"/>
</dbReference>
<evidence type="ECO:0000256" key="7">
    <source>
        <dbReference type="ARBA" id="ARBA00022723"/>
    </source>
</evidence>
<evidence type="ECO:0000256" key="6">
    <source>
        <dbReference type="ARBA" id="ARBA00022670"/>
    </source>
</evidence>
<dbReference type="Pfam" id="PF02073">
    <property type="entry name" value="Peptidase_M29"/>
    <property type="match status" value="1"/>
</dbReference>
<evidence type="ECO:0000256" key="8">
    <source>
        <dbReference type="ARBA" id="ARBA00022801"/>
    </source>
</evidence>
<keyword evidence="5" id="KW-0031">Aminopeptidase</keyword>
<keyword evidence="6 10" id="KW-0645">Protease</keyword>
<dbReference type="SUPFAM" id="SSF144052">
    <property type="entry name" value="Thermophilic metalloprotease-like"/>
    <property type="match status" value="1"/>
</dbReference>
<dbReference type="InterPro" id="IPR052170">
    <property type="entry name" value="M29_Exopeptidase"/>
</dbReference>
<dbReference type="EMBL" id="MEVI01000003">
    <property type="protein sequence ID" value="OGC55053.1"/>
    <property type="molecule type" value="Genomic_DNA"/>
</dbReference>
<keyword evidence="9 10" id="KW-0482">Metalloprotease</keyword>